<dbReference type="InterPro" id="IPR035996">
    <property type="entry name" value="4pyrrol_Methylase_sf"/>
</dbReference>
<keyword evidence="3" id="KW-1185">Reference proteome</keyword>
<dbReference type="InterPro" id="IPR000878">
    <property type="entry name" value="4pyrrol_Mease"/>
</dbReference>
<keyword evidence="2" id="KW-0808">Transferase</keyword>
<dbReference type="BioCyc" id="HAUR316274:GHYA-2797-MONOMER"/>
<dbReference type="KEGG" id="hau:Haur_2766"/>
<protein>
    <submittedName>
        <fullName evidence="2">Uroporphyrin-III C/tetrapyrrole (Corrin/Porphyrin) methyltransferase</fullName>
    </submittedName>
</protein>
<dbReference type="Proteomes" id="UP000000787">
    <property type="component" value="Chromosome"/>
</dbReference>
<reference evidence="2 3" key="1">
    <citation type="journal article" date="2011" name="Stand. Genomic Sci.">
        <title>Complete genome sequence of the filamentous gliding predatory bacterium Herpetosiphon aurantiacus type strain (114-95(T)).</title>
        <authorList>
            <person name="Kiss H."/>
            <person name="Nett M."/>
            <person name="Domin N."/>
            <person name="Martin K."/>
            <person name="Maresca J.A."/>
            <person name="Copeland A."/>
            <person name="Lapidus A."/>
            <person name="Lucas S."/>
            <person name="Berry K.W."/>
            <person name="Glavina Del Rio T."/>
            <person name="Dalin E."/>
            <person name="Tice H."/>
            <person name="Pitluck S."/>
            <person name="Richardson P."/>
            <person name="Bruce D."/>
            <person name="Goodwin L."/>
            <person name="Han C."/>
            <person name="Detter J.C."/>
            <person name="Schmutz J."/>
            <person name="Brettin T."/>
            <person name="Land M."/>
            <person name="Hauser L."/>
            <person name="Kyrpides N.C."/>
            <person name="Ivanova N."/>
            <person name="Goker M."/>
            <person name="Woyke T."/>
            <person name="Klenk H.P."/>
            <person name="Bryant D.A."/>
        </authorList>
    </citation>
    <scope>NUCLEOTIDE SEQUENCE [LARGE SCALE GENOMIC DNA]</scope>
    <source>
        <strain evidence="3">ATCC 23779 / DSM 785 / 114-95</strain>
    </source>
</reference>
<dbReference type="InParanoid" id="A9B1W2"/>
<dbReference type="GO" id="GO:0032259">
    <property type="term" value="P:methylation"/>
    <property type="evidence" value="ECO:0007669"/>
    <property type="project" value="UniProtKB-KW"/>
</dbReference>
<accession>A9B1W2</accession>
<dbReference type="CDD" id="cd19916">
    <property type="entry name" value="OphMA_like"/>
    <property type="match status" value="1"/>
</dbReference>
<dbReference type="Gene3D" id="3.40.1010.10">
    <property type="entry name" value="Cobalt-precorrin-4 Transmethylase, Domain 1"/>
    <property type="match status" value="1"/>
</dbReference>
<evidence type="ECO:0000313" key="2">
    <source>
        <dbReference type="EMBL" id="ABX05404.1"/>
    </source>
</evidence>
<sequence>MSNQRSMVSAVKQGSLTIVGTGITMIAHLTNEAHAWISKADQTFYLVMHPLADEWIHKLNPQAESLAHFYQADQPREQVYAAMVEHIWAAVRQGLRVCVAFYGHPSVFVTPTSDLVQRGQREGLRVNILPGISAEACLFADLAIDPGLHGYQSYEASDFLVRPRRFDPSTPLVLWQIGVIGYFKVVHDQLDSRAGLARLVAHLQAFYPARHEVTIYQAAILPIEEPTIQRVLLKDLAEQQVSAYATLYIPAYGDAQLDQSLAREFGLM</sequence>
<proteinExistence type="predicted"/>
<dbReference type="Pfam" id="PF00590">
    <property type="entry name" value="TP_methylase"/>
    <property type="match status" value="1"/>
</dbReference>
<name>A9B1W2_HERA2</name>
<dbReference type="InterPro" id="IPR014777">
    <property type="entry name" value="4pyrrole_Mease_sub1"/>
</dbReference>
<dbReference type="STRING" id="316274.Haur_2766"/>
<evidence type="ECO:0000259" key="1">
    <source>
        <dbReference type="Pfam" id="PF00590"/>
    </source>
</evidence>
<dbReference type="AlphaFoldDB" id="A9B1W2"/>
<organism evidence="2 3">
    <name type="scientific">Herpetosiphon aurantiacus (strain ATCC 23779 / DSM 785 / 114-95)</name>
    <dbReference type="NCBI Taxonomy" id="316274"/>
    <lineage>
        <taxon>Bacteria</taxon>
        <taxon>Bacillati</taxon>
        <taxon>Chloroflexota</taxon>
        <taxon>Chloroflexia</taxon>
        <taxon>Herpetosiphonales</taxon>
        <taxon>Herpetosiphonaceae</taxon>
        <taxon>Herpetosiphon</taxon>
    </lineage>
</organism>
<dbReference type="GO" id="GO:0008168">
    <property type="term" value="F:methyltransferase activity"/>
    <property type="evidence" value="ECO:0007669"/>
    <property type="project" value="UniProtKB-KW"/>
</dbReference>
<keyword evidence="2" id="KW-0489">Methyltransferase</keyword>
<dbReference type="EMBL" id="CP000875">
    <property type="protein sequence ID" value="ABX05404.1"/>
    <property type="molecule type" value="Genomic_DNA"/>
</dbReference>
<dbReference type="SUPFAM" id="SSF53790">
    <property type="entry name" value="Tetrapyrrole methylase"/>
    <property type="match status" value="1"/>
</dbReference>
<gene>
    <name evidence="2" type="ordered locus">Haur_2766</name>
</gene>
<dbReference type="HOGENOM" id="CLU_094174_0_0_0"/>
<evidence type="ECO:0000313" key="3">
    <source>
        <dbReference type="Proteomes" id="UP000000787"/>
    </source>
</evidence>
<dbReference type="eggNOG" id="COG3956">
    <property type="taxonomic scope" value="Bacteria"/>
</dbReference>
<feature type="domain" description="Tetrapyrrole methylase" evidence="1">
    <location>
        <begin position="16"/>
        <end position="222"/>
    </location>
</feature>